<evidence type="ECO:0000313" key="11">
    <source>
        <dbReference type="Proteomes" id="UP000593890"/>
    </source>
</evidence>
<evidence type="ECO:0000313" key="10">
    <source>
        <dbReference type="EMBL" id="BCI59401.1"/>
    </source>
</evidence>
<dbReference type="InterPro" id="IPR023408">
    <property type="entry name" value="MscS_beta-dom_sf"/>
</dbReference>
<keyword evidence="4 7" id="KW-0812">Transmembrane</keyword>
<evidence type="ECO:0000256" key="1">
    <source>
        <dbReference type="ARBA" id="ARBA00004651"/>
    </source>
</evidence>
<dbReference type="PANTHER" id="PTHR30221:SF1">
    <property type="entry name" value="SMALL-CONDUCTANCE MECHANOSENSITIVE CHANNEL"/>
    <property type="match status" value="1"/>
</dbReference>
<dbReference type="InterPro" id="IPR008910">
    <property type="entry name" value="MSC_TM_helix"/>
</dbReference>
<organism evidence="10 11">
    <name type="scientific">Solibaculum mannosilyticum</name>
    <dbReference type="NCBI Taxonomy" id="2780922"/>
    <lineage>
        <taxon>Bacteria</taxon>
        <taxon>Bacillati</taxon>
        <taxon>Bacillota</taxon>
        <taxon>Clostridia</taxon>
        <taxon>Eubacteriales</taxon>
        <taxon>Oscillospiraceae</taxon>
        <taxon>Solibaculum</taxon>
    </lineage>
</organism>
<dbReference type="InterPro" id="IPR006685">
    <property type="entry name" value="MscS_channel_2nd"/>
</dbReference>
<evidence type="ECO:0000256" key="6">
    <source>
        <dbReference type="ARBA" id="ARBA00023136"/>
    </source>
</evidence>
<proteinExistence type="inferred from homology"/>
<feature type="domain" description="Mechanosensitive ion channel MscS C-terminal" evidence="9">
    <location>
        <begin position="211"/>
        <end position="288"/>
    </location>
</feature>
<evidence type="ECO:0000256" key="4">
    <source>
        <dbReference type="ARBA" id="ARBA00022692"/>
    </source>
</evidence>
<dbReference type="Gene3D" id="2.30.30.60">
    <property type="match status" value="1"/>
</dbReference>
<reference evidence="11" key="1">
    <citation type="submission" date="2020-07" db="EMBL/GenBank/DDBJ databases">
        <title>Complete genome sequencing of Clostridia bacterium strain 12CBH8.</title>
        <authorList>
            <person name="Sakamoto M."/>
            <person name="Murakami T."/>
            <person name="Mori H."/>
        </authorList>
    </citation>
    <scope>NUCLEOTIDE SEQUENCE [LARGE SCALE GENOMIC DNA]</scope>
    <source>
        <strain evidence="11">12CBH8</strain>
    </source>
</reference>
<dbReference type="SUPFAM" id="SSF82861">
    <property type="entry name" value="Mechanosensitive channel protein MscS (YggB), transmembrane region"/>
    <property type="match status" value="1"/>
</dbReference>
<dbReference type="Gene3D" id="1.10.287.1260">
    <property type="match status" value="1"/>
</dbReference>
<dbReference type="InterPro" id="IPR011014">
    <property type="entry name" value="MscS_channel_TM-2"/>
</dbReference>
<protein>
    <submittedName>
        <fullName evidence="10">Mechanosensitive ion channel protein MscS</fullName>
    </submittedName>
</protein>
<dbReference type="InterPro" id="IPR006686">
    <property type="entry name" value="MscS_channel_CS"/>
</dbReference>
<keyword evidence="11" id="KW-1185">Reference proteome</keyword>
<accession>A0A7I8CY60</accession>
<keyword evidence="5 7" id="KW-1133">Transmembrane helix</keyword>
<dbReference type="KEGG" id="sman:C12CBH8_00400"/>
<dbReference type="Gene3D" id="3.30.70.100">
    <property type="match status" value="1"/>
</dbReference>
<keyword evidence="3" id="KW-1003">Cell membrane</keyword>
<dbReference type="Pfam" id="PF21082">
    <property type="entry name" value="MS_channel_3rd"/>
    <property type="match status" value="1"/>
</dbReference>
<evidence type="ECO:0000256" key="2">
    <source>
        <dbReference type="ARBA" id="ARBA00008017"/>
    </source>
</evidence>
<dbReference type="SUPFAM" id="SSF50182">
    <property type="entry name" value="Sm-like ribonucleoproteins"/>
    <property type="match status" value="1"/>
</dbReference>
<dbReference type="GO" id="GO:0008381">
    <property type="term" value="F:mechanosensitive monoatomic ion channel activity"/>
    <property type="evidence" value="ECO:0007669"/>
    <property type="project" value="InterPro"/>
</dbReference>
<evidence type="ECO:0000259" key="8">
    <source>
        <dbReference type="Pfam" id="PF00924"/>
    </source>
</evidence>
<dbReference type="InterPro" id="IPR045275">
    <property type="entry name" value="MscS_archaea/bacteria_type"/>
</dbReference>
<evidence type="ECO:0000259" key="9">
    <source>
        <dbReference type="Pfam" id="PF21082"/>
    </source>
</evidence>
<name>A0A7I8CY60_9FIRM</name>
<comment type="similarity">
    <text evidence="2">Belongs to the MscS (TC 1.A.23) family.</text>
</comment>
<dbReference type="AlphaFoldDB" id="A0A7I8CY60"/>
<dbReference type="PANTHER" id="PTHR30221">
    <property type="entry name" value="SMALL-CONDUCTANCE MECHANOSENSITIVE CHANNEL"/>
    <property type="match status" value="1"/>
</dbReference>
<evidence type="ECO:0000256" key="3">
    <source>
        <dbReference type="ARBA" id="ARBA00022475"/>
    </source>
</evidence>
<evidence type="ECO:0000256" key="5">
    <source>
        <dbReference type="ARBA" id="ARBA00022989"/>
    </source>
</evidence>
<sequence>MDLVAIGSMIRYTERIQGITLILSKRKDVSALDNAFNNEWLLYLLQTYGPKILAALVVLILGLWLSKLLGSLTVKVLKKGNIEPSLHAFIRSFVSISTKIVVIVTVGSILGLPMGTMIAALGAAGAAIALAVKDSLANVASGILILFTHPFRVGDYVEVEGSAGTVQEIQLLYTTFLTVDNRKLVIPNSHLTSDKLVNTTCEATRRLDLAFLVGLDSDIDQVKSVLMELMTSHPLALQDPKPSAYVYEYTSSAINITMRVWTKTEDYWDLTYSMLEQVKHRFDEEKIRLSHDQLDVHVMDSKHG</sequence>
<feature type="transmembrane region" description="Helical" evidence="7">
    <location>
        <begin position="52"/>
        <end position="77"/>
    </location>
</feature>
<evidence type="ECO:0000256" key="7">
    <source>
        <dbReference type="SAM" id="Phobius"/>
    </source>
</evidence>
<dbReference type="PROSITE" id="PS01246">
    <property type="entry name" value="UPF0003"/>
    <property type="match status" value="1"/>
</dbReference>
<dbReference type="Pfam" id="PF00924">
    <property type="entry name" value="MS_channel_2nd"/>
    <property type="match status" value="1"/>
</dbReference>
<dbReference type="Proteomes" id="UP000593890">
    <property type="component" value="Chromosome"/>
</dbReference>
<dbReference type="Pfam" id="PF05552">
    <property type="entry name" value="MS_channel_1st_1"/>
    <property type="match status" value="1"/>
</dbReference>
<gene>
    <name evidence="10" type="ORF">C12CBH8_00400</name>
</gene>
<dbReference type="GO" id="GO:0005886">
    <property type="term" value="C:plasma membrane"/>
    <property type="evidence" value="ECO:0007669"/>
    <property type="project" value="UniProtKB-SubCell"/>
</dbReference>
<dbReference type="InterPro" id="IPR049278">
    <property type="entry name" value="MS_channel_C"/>
</dbReference>
<dbReference type="InterPro" id="IPR010920">
    <property type="entry name" value="LSM_dom_sf"/>
</dbReference>
<keyword evidence="6 7" id="KW-0472">Membrane</keyword>
<dbReference type="SUPFAM" id="SSF82689">
    <property type="entry name" value="Mechanosensitive channel protein MscS (YggB), C-terminal domain"/>
    <property type="match status" value="1"/>
</dbReference>
<dbReference type="EMBL" id="AP023321">
    <property type="protein sequence ID" value="BCI59401.1"/>
    <property type="molecule type" value="Genomic_DNA"/>
</dbReference>
<comment type="subcellular location">
    <subcellularLocation>
        <location evidence="1">Cell membrane</location>
        <topology evidence="1">Multi-pass membrane protein</topology>
    </subcellularLocation>
</comment>
<dbReference type="InterPro" id="IPR011066">
    <property type="entry name" value="MscS_channel_C_sf"/>
</dbReference>
<feature type="domain" description="Mechanosensitive ion channel MscS" evidence="8">
    <location>
        <begin position="134"/>
        <end position="200"/>
    </location>
</feature>